<dbReference type="GeneID" id="25329970"/>
<sequence length="152" mass="16325">MATSAIPILLCGRRESVGATAIEMLKPEYEVVHFITSPEDGRTNIPLILSGRGPSSQQSDLGTKDFSQVPRAIVFGGGYDDTVIDELRNTVMGTPGLKKVPWVKADQQKTAAGPQPRTKAYVEAIAPRIKEALRLLEANGSLGGSEDGIFSW</sequence>
<dbReference type="AlphaFoldDB" id="A0A0D2BJ43"/>
<evidence type="ECO:0000313" key="1">
    <source>
        <dbReference type="EMBL" id="KIW52426.1"/>
    </source>
</evidence>
<reference evidence="1 2" key="1">
    <citation type="submission" date="2015-01" db="EMBL/GenBank/DDBJ databases">
        <title>The Genome Sequence of Exophiala xenobiotica CBS118157.</title>
        <authorList>
            <consortium name="The Broad Institute Genomics Platform"/>
            <person name="Cuomo C."/>
            <person name="de Hoog S."/>
            <person name="Gorbushina A."/>
            <person name="Stielow B."/>
            <person name="Teixiera M."/>
            <person name="Abouelleil A."/>
            <person name="Chapman S.B."/>
            <person name="Priest M."/>
            <person name="Young S.K."/>
            <person name="Wortman J."/>
            <person name="Nusbaum C."/>
            <person name="Birren B."/>
        </authorList>
    </citation>
    <scope>NUCLEOTIDE SEQUENCE [LARGE SCALE GENOMIC DNA]</scope>
    <source>
        <strain evidence="1 2">CBS 118157</strain>
    </source>
</reference>
<dbReference type="OrthoDB" id="4149625at2759"/>
<organism evidence="1 2">
    <name type="scientific">Exophiala xenobiotica</name>
    <dbReference type="NCBI Taxonomy" id="348802"/>
    <lineage>
        <taxon>Eukaryota</taxon>
        <taxon>Fungi</taxon>
        <taxon>Dikarya</taxon>
        <taxon>Ascomycota</taxon>
        <taxon>Pezizomycotina</taxon>
        <taxon>Eurotiomycetes</taxon>
        <taxon>Chaetothyriomycetidae</taxon>
        <taxon>Chaetothyriales</taxon>
        <taxon>Herpotrichiellaceae</taxon>
        <taxon>Exophiala</taxon>
    </lineage>
</organism>
<dbReference type="RefSeq" id="XP_013313010.1">
    <property type="nucleotide sequence ID" value="XM_013457556.1"/>
</dbReference>
<name>A0A0D2BJ43_9EURO</name>
<dbReference type="EMBL" id="KN847321">
    <property type="protein sequence ID" value="KIW52426.1"/>
    <property type="molecule type" value="Genomic_DNA"/>
</dbReference>
<evidence type="ECO:0000313" key="2">
    <source>
        <dbReference type="Proteomes" id="UP000054342"/>
    </source>
</evidence>
<dbReference type="HOGENOM" id="CLU_121037_0_0_1"/>
<gene>
    <name evidence="1" type="ORF">PV05_08062</name>
</gene>
<dbReference type="Proteomes" id="UP000054342">
    <property type="component" value="Unassembled WGS sequence"/>
</dbReference>
<accession>A0A0D2BJ43</accession>
<protein>
    <submittedName>
        <fullName evidence="1">Uncharacterized protein</fullName>
    </submittedName>
</protein>
<keyword evidence="2" id="KW-1185">Reference proteome</keyword>
<proteinExistence type="predicted"/>